<comment type="subcellular location">
    <subcellularLocation>
        <location evidence="1">Cell membrane</location>
        <topology evidence="1">Multi-pass membrane protein</topology>
    </subcellularLocation>
</comment>
<evidence type="ECO:0000256" key="1">
    <source>
        <dbReference type="ARBA" id="ARBA00004651"/>
    </source>
</evidence>
<dbReference type="GO" id="GO:0005886">
    <property type="term" value="C:plasma membrane"/>
    <property type="evidence" value="ECO:0007669"/>
    <property type="project" value="UniProtKB-SubCell"/>
</dbReference>
<evidence type="ECO:0000256" key="5">
    <source>
        <dbReference type="ARBA" id="ARBA00023136"/>
    </source>
</evidence>
<evidence type="ECO:0000256" key="2">
    <source>
        <dbReference type="ARBA" id="ARBA00022475"/>
    </source>
</evidence>
<keyword evidence="5" id="KW-0472">Membrane</keyword>
<accession>A0AAW1U053</accession>
<evidence type="ECO:0000313" key="7">
    <source>
        <dbReference type="Proteomes" id="UP001431783"/>
    </source>
</evidence>
<protein>
    <submittedName>
        <fullName evidence="6">Uncharacterized protein</fullName>
    </submittedName>
</protein>
<keyword evidence="4" id="KW-1133">Transmembrane helix</keyword>
<keyword evidence="2" id="KW-1003">Cell membrane</keyword>
<gene>
    <name evidence="6" type="ORF">WA026_002203</name>
</gene>
<comment type="caution">
    <text evidence="6">The sequence shown here is derived from an EMBL/GenBank/DDBJ whole genome shotgun (WGS) entry which is preliminary data.</text>
</comment>
<proteinExistence type="predicted"/>
<sequence>MGLLILLSSGVYWDIRVATTAKKWYLISWLFPQIRDVIEFKMLEIILLKYKRIILAVNKHYKALNRFTNFNTIFPSTKPQKLDYLTNRETFDKVASIRESSFINLEIVNAATDLAKVFTWPLVVTLCTKLWNIINCTYYIASSLTLSRSRSPDMEIWRPAMWNVFCIVYTVSLIKLWNAVEIEVSI</sequence>
<evidence type="ECO:0000256" key="4">
    <source>
        <dbReference type="ARBA" id="ARBA00022989"/>
    </source>
</evidence>
<dbReference type="Proteomes" id="UP001431783">
    <property type="component" value="Unassembled WGS sequence"/>
</dbReference>
<dbReference type="Pfam" id="PF08395">
    <property type="entry name" value="7tm_7"/>
    <property type="match status" value="1"/>
</dbReference>
<dbReference type="EMBL" id="JARQZJ010000031">
    <property type="protein sequence ID" value="KAK9873846.1"/>
    <property type="molecule type" value="Genomic_DNA"/>
</dbReference>
<dbReference type="GO" id="GO:0050909">
    <property type="term" value="P:sensory perception of taste"/>
    <property type="evidence" value="ECO:0007669"/>
    <property type="project" value="InterPro"/>
</dbReference>
<name>A0AAW1U053_9CUCU</name>
<evidence type="ECO:0000256" key="3">
    <source>
        <dbReference type="ARBA" id="ARBA00022692"/>
    </source>
</evidence>
<evidence type="ECO:0000313" key="6">
    <source>
        <dbReference type="EMBL" id="KAK9873846.1"/>
    </source>
</evidence>
<keyword evidence="7" id="KW-1185">Reference proteome</keyword>
<reference evidence="6 7" key="1">
    <citation type="submission" date="2023-03" db="EMBL/GenBank/DDBJ databases">
        <title>Genome insight into feeding habits of ladybird beetles.</title>
        <authorList>
            <person name="Li H.-S."/>
            <person name="Huang Y.-H."/>
            <person name="Pang H."/>
        </authorList>
    </citation>
    <scope>NUCLEOTIDE SEQUENCE [LARGE SCALE GENOMIC DNA]</scope>
    <source>
        <strain evidence="6">SYSU_2023b</strain>
        <tissue evidence="6">Whole body</tissue>
    </source>
</reference>
<keyword evidence="3" id="KW-0812">Transmembrane</keyword>
<dbReference type="AlphaFoldDB" id="A0AAW1U053"/>
<organism evidence="6 7">
    <name type="scientific">Henosepilachna vigintioctopunctata</name>
    <dbReference type="NCBI Taxonomy" id="420089"/>
    <lineage>
        <taxon>Eukaryota</taxon>
        <taxon>Metazoa</taxon>
        <taxon>Ecdysozoa</taxon>
        <taxon>Arthropoda</taxon>
        <taxon>Hexapoda</taxon>
        <taxon>Insecta</taxon>
        <taxon>Pterygota</taxon>
        <taxon>Neoptera</taxon>
        <taxon>Endopterygota</taxon>
        <taxon>Coleoptera</taxon>
        <taxon>Polyphaga</taxon>
        <taxon>Cucujiformia</taxon>
        <taxon>Coccinelloidea</taxon>
        <taxon>Coccinellidae</taxon>
        <taxon>Epilachninae</taxon>
        <taxon>Epilachnini</taxon>
        <taxon>Henosepilachna</taxon>
    </lineage>
</organism>
<dbReference type="InterPro" id="IPR013604">
    <property type="entry name" value="7TM_chemorcpt"/>
</dbReference>